<evidence type="ECO:0000313" key="2">
    <source>
        <dbReference type="Proteomes" id="UP000192223"/>
    </source>
</evidence>
<dbReference type="RefSeq" id="XP_025831099.1">
    <property type="nucleotide sequence ID" value="XM_025975314.1"/>
</dbReference>
<evidence type="ECO:0000256" key="1">
    <source>
        <dbReference type="SAM" id="Phobius"/>
    </source>
</evidence>
<reference evidence="3" key="1">
    <citation type="submission" date="2025-08" db="UniProtKB">
        <authorList>
            <consortium name="RefSeq"/>
        </authorList>
    </citation>
    <scope>IDENTIFICATION</scope>
    <source>
        <tissue evidence="3">Entire body</tissue>
    </source>
</reference>
<dbReference type="AlphaFoldDB" id="A0A7F5R5R2"/>
<sequence length="307" mass="35722">MLILCNVSSLVRCSYAVTGKSLVKWLLLMCSVFLISLLLIMDAFTRGKLSEWGFDDLADEWEGHGIDEEAFNLLTENDVKDLIPRIGLRRKFLHKFQEYKTVSRLIETTDEGKIIKASYGRDKDFLRNKLAELVIKSELSRMKDARISSARFMQLANEINDIFPHESPEIYYVPYVNNKGKPKAARGKLFSAYCYLRKHYKKYGLIPSSNKNIISSLREQNTPEEEAIQWLKNNIEPFTEVKERWKSTFQSRTVLQKTYSIFEYFKAFPCLKLPLGFTLDVNDMFLVLERRQEALASRKLTAQPVPF</sequence>
<dbReference type="GeneID" id="108738441"/>
<feature type="transmembrane region" description="Helical" evidence="1">
    <location>
        <begin position="26"/>
        <end position="44"/>
    </location>
</feature>
<proteinExistence type="predicted"/>
<evidence type="ECO:0000313" key="3">
    <source>
        <dbReference type="RefSeq" id="XP_025831099.1"/>
    </source>
</evidence>
<keyword evidence="1" id="KW-0472">Membrane</keyword>
<dbReference type="OrthoDB" id="6780164at2759"/>
<organism evidence="2 3">
    <name type="scientific">Agrilus planipennis</name>
    <name type="common">Emerald ash borer</name>
    <name type="synonym">Agrilus marcopoli</name>
    <dbReference type="NCBI Taxonomy" id="224129"/>
    <lineage>
        <taxon>Eukaryota</taxon>
        <taxon>Metazoa</taxon>
        <taxon>Ecdysozoa</taxon>
        <taxon>Arthropoda</taxon>
        <taxon>Hexapoda</taxon>
        <taxon>Insecta</taxon>
        <taxon>Pterygota</taxon>
        <taxon>Neoptera</taxon>
        <taxon>Endopterygota</taxon>
        <taxon>Coleoptera</taxon>
        <taxon>Polyphaga</taxon>
        <taxon>Elateriformia</taxon>
        <taxon>Buprestoidea</taxon>
        <taxon>Buprestidae</taxon>
        <taxon>Agrilinae</taxon>
        <taxon>Agrilus</taxon>
    </lineage>
</organism>
<name>A0A7F5R5R2_AGRPL</name>
<dbReference type="CDD" id="cd09487">
    <property type="entry name" value="SAM_superfamily"/>
    <property type="match status" value="1"/>
</dbReference>
<keyword evidence="1" id="KW-1133">Transmembrane helix</keyword>
<keyword evidence="1" id="KW-0812">Transmembrane</keyword>
<dbReference type="InterPro" id="IPR013761">
    <property type="entry name" value="SAM/pointed_sf"/>
</dbReference>
<dbReference type="Gene3D" id="1.10.150.50">
    <property type="entry name" value="Transcription Factor, Ets-1"/>
    <property type="match status" value="1"/>
</dbReference>
<keyword evidence="2" id="KW-1185">Reference proteome</keyword>
<gene>
    <name evidence="3" type="primary">LOC108738441</name>
</gene>
<accession>A0A7F5R5R2</accession>
<protein>
    <submittedName>
        <fullName evidence="3">Uncharacterized protein LOC108738441 isoform X2</fullName>
    </submittedName>
</protein>
<dbReference type="Proteomes" id="UP000192223">
    <property type="component" value="Unplaced"/>
</dbReference>